<sequence>MRQPAKILTAVALACCALTTTSPAHAAVPAGNAPLCVSVWHTSGTITKTGYARNNCGGTLRLKIVWAHGTDGDCYTVRPGGTIWSKVARGVRSFDGADTC</sequence>
<proteinExistence type="predicted"/>
<dbReference type="Gene3D" id="2.60.40.20">
    <property type="entry name" value="Alpha-amylase inhibitor"/>
    <property type="match status" value="1"/>
</dbReference>
<evidence type="ECO:0000256" key="1">
    <source>
        <dbReference type="SAM" id="SignalP"/>
    </source>
</evidence>
<evidence type="ECO:0000313" key="2">
    <source>
        <dbReference type="EMBL" id="GAA3590224.1"/>
    </source>
</evidence>
<name>A0ABP6YTZ1_9ACTN</name>
<dbReference type="InterPro" id="IPR036379">
    <property type="entry name" value="A-amylase_inhib_sf"/>
</dbReference>
<feature type="signal peptide" evidence="1">
    <location>
        <begin position="1"/>
        <end position="26"/>
    </location>
</feature>
<dbReference type="RefSeq" id="WP_345571281.1">
    <property type="nucleotide sequence ID" value="NZ_BAABDQ010000025.1"/>
</dbReference>
<reference evidence="3" key="1">
    <citation type="journal article" date="2019" name="Int. J. Syst. Evol. Microbiol.">
        <title>The Global Catalogue of Microorganisms (GCM) 10K type strain sequencing project: providing services to taxonomists for standard genome sequencing and annotation.</title>
        <authorList>
            <consortium name="The Broad Institute Genomics Platform"/>
            <consortium name="The Broad Institute Genome Sequencing Center for Infectious Disease"/>
            <person name="Wu L."/>
            <person name="Ma J."/>
        </authorList>
    </citation>
    <scope>NUCLEOTIDE SEQUENCE [LARGE SCALE GENOMIC DNA]</scope>
    <source>
        <strain evidence="3">JCM 17326</strain>
    </source>
</reference>
<dbReference type="EMBL" id="BAABDQ010000025">
    <property type="protein sequence ID" value="GAA3590224.1"/>
    <property type="molecule type" value="Genomic_DNA"/>
</dbReference>
<keyword evidence="3" id="KW-1185">Reference proteome</keyword>
<gene>
    <name evidence="2" type="ORF">GCM10022419_085990</name>
</gene>
<feature type="chain" id="PRO_5046732651" evidence="1">
    <location>
        <begin position="27"/>
        <end position="100"/>
    </location>
</feature>
<protein>
    <submittedName>
        <fullName evidence="2">Uncharacterized protein</fullName>
    </submittedName>
</protein>
<keyword evidence="1" id="KW-0732">Signal</keyword>
<organism evidence="2 3">
    <name type="scientific">Nonomuraea rosea</name>
    <dbReference type="NCBI Taxonomy" id="638574"/>
    <lineage>
        <taxon>Bacteria</taxon>
        <taxon>Bacillati</taxon>
        <taxon>Actinomycetota</taxon>
        <taxon>Actinomycetes</taxon>
        <taxon>Streptosporangiales</taxon>
        <taxon>Streptosporangiaceae</taxon>
        <taxon>Nonomuraea</taxon>
    </lineage>
</organism>
<evidence type="ECO:0000313" key="3">
    <source>
        <dbReference type="Proteomes" id="UP001500630"/>
    </source>
</evidence>
<accession>A0ABP6YTZ1</accession>
<dbReference type="SUPFAM" id="SSF49498">
    <property type="entry name" value="alpha-Amylase inhibitor tendamistat"/>
    <property type="match status" value="1"/>
</dbReference>
<comment type="caution">
    <text evidence="2">The sequence shown here is derived from an EMBL/GenBank/DDBJ whole genome shotgun (WGS) entry which is preliminary data.</text>
</comment>
<dbReference type="Proteomes" id="UP001500630">
    <property type="component" value="Unassembled WGS sequence"/>
</dbReference>